<dbReference type="GO" id="GO:0033644">
    <property type="term" value="C:host cell membrane"/>
    <property type="evidence" value="ECO:0007669"/>
    <property type="project" value="UniProtKB-SubCell"/>
</dbReference>
<sequence>MALLGIPWLAGILGTALTGLIAFFGKFLTKKLAIVAAVITAAVSLTGAFLVTIEGIMAGIYYAMPTTGNWFAFLPGNFSACVSAIVTAEIVRWVYDWNIKIIQWKLF</sequence>
<evidence type="ECO:0000256" key="1">
    <source>
        <dbReference type="ARBA" id="ARBA00004551"/>
    </source>
</evidence>
<proteinExistence type="predicted"/>
<evidence type="ECO:0000313" key="8">
    <source>
        <dbReference type="Proteomes" id="UP000199445"/>
    </source>
</evidence>
<keyword evidence="5 6" id="KW-0472">Membrane</keyword>
<evidence type="ECO:0000256" key="3">
    <source>
        <dbReference type="ARBA" id="ARBA00022870"/>
    </source>
</evidence>
<protein>
    <submittedName>
        <fullName evidence="7">Uncharacterized protein</fullName>
    </submittedName>
</protein>
<keyword evidence="2 6" id="KW-0812">Transmembrane</keyword>
<dbReference type="Pfam" id="PF17537">
    <property type="entry name" value="DUF5455"/>
    <property type="match status" value="1"/>
</dbReference>
<feature type="transmembrane region" description="Helical" evidence="6">
    <location>
        <begin position="6"/>
        <end position="25"/>
    </location>
</feature>
<feature type="transmembrane region" description="Helical" evidence="6">
    <location>
        <begin position="70"/>
        <end position="95"/>
    </location>
</feature>
<dbReference type="OrthoDB" id="7068304at2"/>
<accession>A0A1I3UHQ6</accession>
<reference evidence="7 8" key="1">
    <citation type="submission" date="2016-10" db="EMBL/GenBank/DDBJ databases">
        <authorList>
            <person name="de Groot N.N."/>
        </authorList>
    </citation>
    <scope>NUCLEOTIDE SEQUENCE [LARGE SCALE GENOMIC DNA]</scope>
    <source>
        <strain evidence="7 8">IBRC-M 10445</strain>
    </source>
</reference>
<organism evidence="7 8">
    <name type="scientific">Marinobacter persicus</name>
    <dbReference type="NCBI Taxonomy" id="930118"/>
    <lineage>
        <taxon>Bacteria</taxon>
        <taxon>Pseudomonadati</taxon>
        <taxon>Pseudomonadota</taxon>
        <taxon>Gammaproteobacteria</taxon>
        <taxon>Pseudomonadales</taxon>
        <taxon>Marinobacteraceae</taxon>
        <taxon>Marinobacter</taxon>
    </lineage>
</organism>
<dbReference type="RefSeq" id="WP_091704159.1">
    <property type="nucleotide sequence ID" value="NZ_BMYN01000012.1"/>
</dbReference>
<evidence type="ECO:0000256" key="4">
    <source>
        <dbReference type="ARBA" id="ARBA00022989"/>
    </source>
</evidence>
<name>A0A1I3UHQ6_9GAMM</name>
<feature type="transmembrane region" description="Helical" evidence="6">
    <location>
        <begin position="32"/>
        <end position="64"/>
    </location>
</feature>
<gene>
    <name evidence="7" type="ORF">SAMN05216429_106128</name>
</gene>
<comment type="subcellular location">
    <subcellularLocation>
        <location evidence="1">Host membrane</location>
    </subcellularLocation>
</comment>
<dbReference type="AlphaFoldDB" id="A0A1I3UHQ6"/>
<keyword evidence="8" id="KW-1185">Reference proteome</keyword>
<evidence type="ECO:0000256" key="6">
    <source>
        <dbReference type="SAM" id="Phobius"/>
    </source>
</evidence>
<keyword evidence="3" id="KW-1043">Host membrane</keyword>
<evidence type="ECO:0000256" key="5">
    <source>
        <dbReference type="ARBA" id="ARBA00023136"/>
    </source>
</evidence>
<evidence type="ECO:0000256" key="2">
    <source>
        <dbReference type="ARBA" id="ARBA00022692"/>
    </source>
</evidence>
<dbReference type="Proteomes" id="UP000199445">
    <property type="component" value="Unassembled WGS sequence"/>
</dbReference>
<dbReference type="InterPro" id="IPR035210">
    <property type="entry name" value="DUF5455"/>
</dbReference>
<evidence type="ECO:0000313" key="7">
    <source>
        <dbReference type="EMBL" id="SFJ82395.1"/>
    </source>
</evidence>
<keyword evidence="4 6" id="KW-1133">Transmembrane helix</keyword>
<dbReference type="EMBL" id="FOSC01000006">
    <property type="protein sequence ID" value="SFJ82395.1"/>
    <property type="molecule type" value="Genomic_DNA"/>
</dbReference>